<dbReference type="SUPFAM" id="SSF52540">
    <property type="entry name" value="P-loop containing nucleoside triphosphate hydrolases"/>
    <property type="match status" value="1"/>
</dbReference>
<dbReference type="InterPro" id="IPR003959">
    <property type="entry name" value="ATPase_AAA_core"/>
</dbReference>
<dbReference type="AlphaFoldDB" id="A0ABD3R9U9"/>
<dbReference type="InterPro" id="IPR050773">
    <property type="entry name" value="CbxX/CfxQ_RuBisCO_ESX"/>
</dbReference>
<feature type="region of interest" description="Disordered" evidence="2">
    <location>
        <begin position="263"/>
        <end position="288"/>
    </location>
</feature>
<dbReference type="Proteomes" id="UP001530377">
    <property type="component" value="Unassembled WGS sequence"/>
</dbReference>
<evidence type="ECO:0000313" key="4">
    <source>
        <dbReference type="EMBL" id="KAL3809152.1"/>
    </source>
</evidence>
<dbReference type="SUPFAM" id="SSF48403">
    <property type="entry name" value="Ankyrin repeat"/>
    <property type="match status" value="1"/>
</dbReference>
<dbReference type="SMART" id="SM00382">
    <property type="entry name" value="AAA"/>
    <property type="match status" value="1"/>
</dbReference>
<dbReference type="Pfam" id="PF00004">
    <property type="entry name" value="AAA"/>
    <property type="match status" value="1"/>
</dbReference>
<dbReference type="Pfam" id="PF12796">
    <property type="entry name" value="Ank_2"/>
    <property type="match status" value="1"/>
</dbReference>
<evidence type="ECO:0000256" key="2">
    <source>
        <dbReference type="SAM" id="MobiDB-lite"/>
    </source>
</evidence>
<dbReference type="EMBL" id="JALLPB020000434">
    <property type="protein sequence ID" value="KAL3809152.1"/>
    <property type="molecule type" value="Genomic_DNA"/>
</dbReference>
<evidence type="ECO:0000313" key="5">
    <source>
        <dbReference type="Proteomes" id="UP001530377"/>
    </source>
</evidence>
<evidence type="ECO:0000259" key="3">
    <source>
        <dbReference type="SMART" id="SM00382"/>
    </source>
</evidence>
<dbReference type="PANTHER" id="PTHR43392">
    <property type="entry name" value="AAA-TYPE ATPASE FAMILY PROTEIN / ANKYRIN REPEAT FAMILY PROTEIN"/>
    <property type="match status" value="1"/>
</dbReference>
<evidence type="ECO:0000256" key="1">
    <source>
        <dbReference type="SAM" id="Coils"/>
    </source>
</evidence>
<gene>
    <name evidence="4" type="ORF">ACHAXA_004651</name>
</gene>
<dbReference type="PANTHER" id="PTHR43392:SF2">
    <property type="entry name" value="AAA-TYPE ATPASE FAMILY PROTEIN _ ANKYRIN REPEAT FAMILY PROTEIN"/>
    <property type="match status" value="1"/>
</dbReference>
<feature type="compositionally biased region" description="Gly residues" evidence="2">
    <location>
        <begin position="267"/>
        <end position="280"/>
    </location>
</feature>
<dbReference type="InterPro" id="IPR036770">
    <property type="entry name" value="Ankyrin_rpt-contain_sf"/>
</dbReference>
<accession>A0ABD3R9U9</accession>
<protein>
    <recommendedName>
        <fullName evidence="3">AAA+ ATPase domain-containing protein</fullName>
    </recommendedName>
</protein>
<comment type="caution">
    <text evidence="4">The sequence shown here is derived from an EMBL/GenBank/DDBJ whole genome shotgun (WGS) entry which is preliminary data.</text>
</comment>
<feature type="domain" description="AAA+ ATPase" evidence="3">
    <location>
        <begin position="401"/>
        <end position="546"/>
    </location>
</feature>
<dbReference type="SMART" id="SM00248">
    <property type="entry name" value="ANK"/>
    <property type="match status" value="3"/>
</dbReference>
<organism evidence="4 5">
    <name type="scientific">Cyclostephanos tholiformis</name>
    <dbReference type="NCBI Taxonomy" id="382380"/>
    <lineage>
        <taxon>Eukaryota</taxon>
        <taxon>Sar</taxon>
        <taxon>Stramenopiles</taxon>
        <taxon>Ochrophyta</taxon>
        <taxon>Bacillariophyta</taxon>
        <taxon>Coscinodiscophyceae</taxon>
        <taxon>Thalassiosirophycidae</taxon>
        <taxon>Stephanodiscales</taxon>
        <taxon>Stephanodiscaceae</taxon>
        <taxon>Cyclostephanos</taxon>
    </lineage>
</organism>
<dbReference type="Gene3D" id="1.25.40.20">
    <property type="entry name" value="Ankyrin repeat-containing domain"/>
    <property type="match status" value="1"/>
</dbReference>
<dbReference type="InterPro" id="IPR002110">
    <property type="entry name" value="Ankyrin_rpt"/>
</dbReference>
<feature type="coiled-coil region" evidence="1">
    <location>
        <begin position="189"/>
        <end position="216"/>
    </location>
</feature>
<reference evidence="4 5" key="1">
    <citation type="submission" date="2024-10" db="EMBL/GenBank/DDBJ databases">
        <title>Updated reference genomes for cyclostephanoid diatoms.</title>
        <authorList>
            <person name="Roberts W.R."/>
            <person name="Alverson A.J."/>
        </authorList>
    </citation>
    <scope>NUCLEOTIDE SEQUENCE [LARGE SCALE GENOMIC DNA]</scope>
    <source>
        <strain evidence="4 5">AJA228-03</strain>
    </source>
</reference>
<sequence>MADTTLHELCKGYGALLSRSKTPQFPEEARRANDRGNLPLHAACSFQATREAVDALLRAHPPGASHANGVGNLPLHQAAMWQAGSDVVEALLNHHPEGAACRNNYGSLPLHLAASNDANVEVVKLLVDAYPDALHLQNDDGMTPLDLAMGRGGGVVGGERGGAGGGARDGSYPSEAVIALLEGRPPPPELTLRQKAERYMERADELERRAAGLRGTGGRKGRDLKDAVAAVRRLADCYPQALYSAGIDPNELEISLSNAMAADMRGDGGGGGGRRGGGNNDPGDAARKQQMAVEGAILDAVKGRSKGGTKASTNSTGPMDPDGLSPGEDRDELNGVRDRVEDLISSIVGLEHIKCQIRGLRRTTEICDLRESLLPDNGIGVRGLSAAMLGVTLSDEGGRPRAPHMIFFGNPGTGKTAVARLLAKVYHELGILRKPKFLEVERMDLIGADQRSTVAKTREVLDEARGGILFVDEAYTLGMTSKRSRAENAGNDAMNEIMRSIDVDEAGRDSPLVILAGFPTEMNLFLARHDELRRRFDVMFEFPDYTCMELAEIFVDLVHAKGFYLDDSMRVDYIARLLEKQTDVQWRSERNGRVSEMLLAGARTEVRKRIRLALDEQEVDPQLILRVDIETAVMHDLK</sequence>
<dbReference type="CDD" id="cd00009">
    <property type="entry name" value="AAA"/>
    <property type="match status" value="1"/>
</dbReference>
<keyword evidence="1" id="KW-0175">Coiled coil</keyword>
<dbReference type="InterPro" id="IPR027417">
    <property type="entry name" value="P-loop_NTPase"/>
</dbReference>
<dbReference type="InterPro" id="IPR003593">
    <property type="entry name" value="AAA+_ATPase"/>
</dbReference>
<feature type="region of interest" description="Disordered" evidence="2">
    <location>
        <begin position="302"/>
        <end position="332"/>
    </location>
</feature>
<proteinExistence type="predicted"/>
<name>A0ABD3R9U9_9STRA</name>
<keyword evidence="5" id="KW-1185">Reference proteome</keyword>
<dbReference type="Gene3D" id="3.40.50.300">
    <property type="entry name" value="P-loop containing nucleotide triphosphate hydrolases"/>
    <property type="match status" value="1"/>
</dbReference>